<evidence type="ECO:0000313" key="2">
    <source>
        <dbReference type="EMBL" id="OMJ90920.1"/>
    </source>
</evidence>
<dbReference type="Proteomes" id="UP000187209">
    <property type="component" value="Unassembled WGS sequence"/>
</dbReference>
<dbReference type="EMBL" id="MPUH01000093">
    <property type="protein sequence ID" value="OMJ90920.1"/>
    <property type="molecule type" value="Genomic_DNA"/>
</dbReference>
<evidence type="ECO:0000256" key="1">
    <source>
        <dbReference type="SAM" id="MobiDB-lite"/>
    </source>
</evidence>
<gene>
    <name evidence="2" type="ORF">SteCoe_6686</name>
</gene>
<evidence type="ECO:0000313" key="3">
    <source>
        <dbReference type="Proteomes" id="UP000187209"/>
    </source>
</evidence>
<organism evidence="2 3">
    <name type="scientific">Stentor coeruleus</name>
    <dbReference type="NCBI Taxonomy" id="5963"/>
    <lineage>
        <taxon>Eukaryota</taxon>
        <taxon>Sar</taxon>
        <taxon>Alveolata</taxon>
        <taxon>Ciliophora</taxon>
        <taxon>Postciliodesmatophora</taxon>
        <taxon>Heterotrichea</taxon>
        <taxon>Heterotrichida</taxon>
        <taxon>Stentoridae</taxon>
        <taxon>Stentor</taxon>
    </lineage>
</organism>
<feature type="region of interest" description="Disordered" evidence="1">
    <location>
        <begin position="1"/>
        <end position="25"/>
    </location>
</feature>
<feature type="compositionally biased region" description="Polar residues" evidence="1">
    <location>
        <begin position="1"/>
        <end position="10"/>
    </location>
</feature>
<accession>A0A1R2CPM5</accession>
<reference evidence="2 3" key="1">
    <citation type="submission" date="2016-11" db="EMBL/GenBank/DDBJ databases">
        <title>The macronuclear genome of Stentor coeruleus: a giant cell with tiny introns.</title>
        <authorList>
            <person name="Slabodnick M."/>
            <person name="Ruby J.G."/>
            <person name="Reiff S.B."/>
            <person name="Swart E.C."/>
            <person name="Gosai S."/>
            <person name="Prabakaran S."/>
            <person name="Witkowska E."/>
            <person name="Larue G.E."/>
            <person name="Fisher S."/>
            <person name="Freeman R.M."/>
            <person name="Gunawardena J."/>
            <person name="Chu W."/>
            <person name="Stover N.A."/>
            <person name="Gregory B.D."/>
            <person name="Nowacki M."/>
            <person name="Derisi J."/>
            <person name="Roy S.W."/>
            <person name="Marshall W.F."/>
            <person name="Sood P."/>
        </authorList>
    </citation>
    <scope>NUCLEOTIDE SEQUENCE [LARGE SCALE GENOMIC DNA]</scope>
    <source>
        <strain evidence="2">WM001</strain>
    </source>
</reference>
<proteinExistence type="predicted"/>
<feature type="compositionally biased region" description="Basic and acidic residues" evidence="1">
    <location>
        <begin position="11"/>
        <end position="25"/>
    </location>
</feature>
<protein>
    <submittedName>
        <fullName evidence="2">Uncharacterized protein</fullName>
    </submittedName>
</protein>
<name>A0A1R2CPM5_9CILI</name>
<keyword evidence="3" id="KW-1185">Reference proteome</keyword>
<comment type="caution">
    <text evidence="2">The sequence shown here is derived from an EMBL/GenBank/DDBJ whole genome shotgun (WGS) entry which is preliminary data.</text>
</comment>
<sequence>MSDINSTTHLKSCETKDSIKNPSKDYSENCLKDSTASYTSINDTSNSLVNQRELDPITTPKCGDTFKVCDKSSNIDEILNFSQQCTKNKDKSDHQDLKMLQNNPESVSYQEQDFDVHNEFCMDATSSLCNLPNQFANINTVPRANCTKRTRKNRKFKVHIRRKLNILLYFYDNNSNLIQRKHPKKGYFRTILIRTFMKFLRSNKVSQRYMSKEKAQEVAVRNSIHNLMAYCGRKSRFLSEIYFTNTHNDMEVKELFSVPEVLKAFKKYINTIFLEKDPSELAQMFGFYCCDSWILAHNLECYEKWRKLKCFSSSELIGINS</sequence>
<dbReference type="AlphaFoldDB" id="A0A1R2CPM5"/>